<feature type="transmembrane region" description="Helical" evidence="1">
    <location>
        <begin position="60"/>
        <end position="81"/>
    </location>
</feature>
<accession>A0A1X7VLB9</accession>
<dbReference type="EnsemblMetazoa" id="Aqu2.1.40615_001">
    <property type="protein sequence ID" value="Aqu2.1.40615_001"/>
    <property type="gene ID" value="Aqu2.1.40615"/>
</dbReference>
<dbReference type="EnsemblMetazoa" id="XM_011411636.2">
    <property type="protein sequence ID" value="XP_011409938.1"/>
    <property type="gene ID" value="LOC105316603"/>
</dbReference>
<feature type="transmembrane region" description="Helical" evidence="1">
    <location>
        <begin position="221"/>
        <end position="242"/>
    </location>
</feature>
<dbReference type="KEGG" id="aqu:105316603"/>
<dbReference type="PANTHER" id="PTHR12242">
    <property type="entry name" value="OS02G0130600 PROTEIN-RELATED"/>
    <property type="match status" value="1"/>
</dbReference>
<reference evidence="2" key="2">
    <citation type="submission" date="2017-05" db="UniProtKB">
        <authorList>
            <consortium name="EnsemblMetazoa"/>
        </authorList>
    </citation>
    <scope>IDENTIFICATION</scope>
</reference>
<evidence type="ECO:0000313" key="3">
    <source>
        <dbReference type="Proteomes" id="UP000007879"/>
    </source>
</evidence>
<dbReference type="Proteomes" id="UP000007879">
    <property type="component" value="Unassembled WGS sequence"/>
</dbReference>
<gene>
    <name evidence="2" type="primary">105316603</name>
</gene>
<feature type="transmembrane region" description="Helical" evidence="1">
    <location>
        <begin position="195"/>
        <end position="214"/>
    </location>
</feature>
<feature type="transmembrane region" description="Helical" evidence="1">
    <location>
        <begin position="93"/>
        <end position="118"/>
    </location>
</feature>
<feature type="transmembrane region" description="Helical" evidence="1">
    <location>
        <begin position="262"/>
        <end position="290"/>
    </location>
</feature>
<dbReference type="OrthoDB" id="419711at2759"/>
<reference evidence="3" key="1">
    <citation type="journal article" date="2010" name="Nature">
        <title>The Amphimedon queenslandica genome and the evolution of animal complexity.</title>
        <authorList>
            <person name="Srivastava M."/>
            <person name="Simakov O."/>
            <person name="Chapman J."/>
            <person name="Fahey B."/>
            <person name="Gauthier M.E."/>
            <person name="Mitros T."/>
            <person name="Richards G.S."/>
            <person name="Conaco C."/>
            <person name="Dacre M."/>
            <person name="Hellsten U."/>
            <person name="Larroux C."/>
            <person name="Putnam N.H."/>
            <person name="Stanke M."/>
            <person name="Adamska M."/>
            <person name="Darling A."/>
            <person name="Degnan S.M."/>
            <person name="Oakley T.H."/>
            <person name="Plachetzki D.C."/>
            <person name="Zhai Y."/>
            <person name="Adamski M."/>
            <person name="Calcino A."/>
            <person name="Cummins S.F."/>
            <person name="Goodstein D.M."/>
            <person name="Harris C."/>
            <person name="Jackson D.J."/>
            <person name="Leys S.P."/>
            <person name="Shu S."/>
            <person name="Woodcroft B.J."/>
            <person name="Vervoort M."/>
            <person name="Kosik K.S."/>
            <person name="Manning G."/>
            <person name="Degnan B.M."/>
            <person name="Rokhsar D.S."/>
        </authorList>
    </citation>
    <scope>NUCLEOTIDE SEQUENCE [LARGE SCALE GENOMIC DNA]</scope>
</reference>
<dbReference type="GO" id="GO:0016020">
    <property type="term" value="C:membrane"/>
    <property type="evidence" value="ECO:0007669"/>
    <property type="project" value="TreeGrafter"/>
</dbReference>
<keyword evidence="1" id="KW-1133">Transmembrane helix</keyword>
<dbReference type="InterPro" id="IPR049352">
    <property type="entry name" value="Rost"/>
</dbReference>
<dbReference type="Pfam" id="PF21534">
    <property type="entry name" value="Rost"/>
    <property type="match status" value="2"/>
</dbReference>
<feature type="transmembrane region" description="Helical" evidence="1">
    <location>
        <begin position="161"/>
        <end position="183"/>
    </location>
</feature>
<evidence type="ECO:0000256" key="1">
    <source>
        <dbReference type="SAM" id="Phobius"/>
    </source>
</evidence>
<keyword evidence="3" id="KW-1185">Reference proteome</keyword>
<name>A0A1X7VLB9_AMPQE</name>
<sequence>MADENHVSTDTSDEGSRSFWKEFFKQQFHYSKFLTFHRDWRLFIHSPWLPQKWTYQTIYVIYRLIIAVYFFGWFIATLVVGTEVHGSKLFIFLTHWGGIILNLYLLSAAAVTLFYFIYKHHYKKTPHRDLKLSDLQDRPFLEKPCCFKQQESLSVPWYMQFVWILYVISSEMSIEVVVGYWLTFSGTVHSWPVNLHEHLFNIIPGLIDLFVTGLPIRFYQFLYIMGINIIYVIFTAIYYAAGGTHSNGNTHIYSVFDYEGRAVFSSFSVLIFVFVVPVALHSVYWGLYCLRTFILSRFLKKASPETRPSQSTFSVMATSPV</sequence>
<protein>
    <recommendedName>
        <fullName evidence="4">Protein rolling stone</fullName>
    </recommendedName>
</protein>
<dbReference type="PANTHER" id="PTHR12242:SF1">
    <property type="entry name" value="MYND-TYPE DOMAIN-CONTAINING PROTEIN"/>
    <property type="match status" value="1"/>
</dbReference>
<dbReference type="AlphaFoldDB" id="A0A1X7VLB9"/>
<evidence type="ECO:0000313" key="2">
    <source>
        <dbReference type="EnsemblMetazoa" id="Aqu2.1.40615_001"/>
    </source>
</evidence>
<dbReference type="STRING" id="400682.A0A1X7VLB9"/>
<dbReference type="InParanoid" id="A0A1X7VLB9"/>
<keyword evidence="1" id="KW-0472">Membrane</keyword>
<proteinExistence type="predicted"/>
<evidence type="ECO:0008006" key="4">
    <source>
        <dbReference type="Google" id="ProtNLM"/>
    </source>
</evidence>
<keyword evidence="1" id="KW-0812">Transmembrane</keyword>
<organism evidence="2">
    <name type="scientific">Amphimedon queenslandica</name>
    <name type="common">Sponge</name>
    <dbReference type="NCBI Taxonomy" id="400682"/>
    <lineage>
        <taxon>Eukaryota</taxon>
        <taxon>Metazoa</taxon>
        <taxon>Porifera</taxon>
        <taxon>Demospongiae</taxon>
        <taxon>Heteroscleromorpha</taxon>
        <taxon>Haplosclerida</taxon>
        <taxon>Niphatidae</taxon>
        <taxon>Amphimedon</taxon>
    </lineage>
</organism>